<dbReference type="EMBL" id="BSXS01000309">
    <property type="protein sequence ID" value="GME71933.1"/>
    <property type="molecule type" value="Genomic_DNA"/>
</dbReference>
<sequence>MEDYQSYQKYFKFATRLDMRDLILSDVFNANIEIDHIFPKLECLNIKMQENENTSRVQEFLNGLGGRWLDSRKKDTPVPQIILTLHDPWEYEEIMESLGHLTKFVEEHQNLVIEFELLDDDL</sequence>
<proteinExistence type="predicted"/>
<evidence type="ECO:0000313" key="1">
    <source>
        <dbReference type="EMBL" id="GME71933.1"/>
    </source>
</evidence>
<name>A0ACB5ST86_AMBMO</name>
<organism evidence="1 2">
    <name type="scientific">Ambrosiozyma monospora</name>
    <name type="common">Yeast</name>
    <name type="synonym">Endomycopsis monosporus</name>
    <dbReference type="NCBI Taxonomy" id="43982"/>
    <lineage>
        <taxon>Eukaryota</taxon>
        <taxon>Fungi</taxon>
        <taxon>Dikarya</taxon>
        <taxon>Ascomycota</taxon>
        <taxon>Saccharomycotina</taxon>
        <taxon>Pichiomycetes</taxon>
        <taxon>Pichiales</taxon>
        <taxon>Pichiaceae</taxon>
        <taxon>Ambrosiozyma</taxon>
    </lineage>
</organism>
<accession>A0ACB5ST86</accession>
<dbReference type="Proteomes" id="UP001165064">
    <property type="component" value="Unassembled WGS sequence"/>
</dbReference>
<keyword evidence="2" id="KW-1185">Reference proteome</keyword>
<evidence type="ECO:0000313" key="2">
    <source>
        <dbReference type="Proteomes" id="UP001165064"/>
    </source>
</evidence>
<protein>
    <submittedName>
        <fullName evidence="1">Unnamed protein product</fullName>
    </submittedName>
</protein>
<comment type="caution">
    <text evidence="1">The sequence shown here is derived from an EMBL/GenBank/DDBJ whole genome shotgun (WGS) entry which is preliminary data.</text>
</comment>
<reference evidence="1" key="1">
    <citation type="submission" date="2023-04" db="EMBL/GenBank/DDBJ databases">
        <title>Ambrosiozyma monospora NBRC 10751.</title>
        <authorList>
            <person name="Ichikawa N."/>
            <person name="Sato H."/>
            <person name="Tonouchi N."/>
        </authorList>
    </citation>
    <scope>NUCLEOTIDE SEQUENCE</scope>
    <source>
        <strain evidence="1">NBRC 10751</strain>
    </source>
</reference>
<gene>
    <name evidence="1" type="ORF">Amon02_000077400</name>
</gene>